<name>A0A1G9S7P7_9FLAO</name>
<dbReference type="InterPro" id="IPR036291">
    <property type="entry name" value="NAD(P)-bd_dom_sf"/>
</dbReference>
<protein>
    <submittedName>
        <fullName evidence="1">Nucleoside-diphosphate-sugar epimerase</fullName>
    </submittedName>
</protein>
<evidence type="ECO:0000313" key="2">
    <source>
        <dbReference type="Proteomes" id="UP000199440"/>
    </source>
</evidence>
<dbReference type="Gene3D" id="3.40.50.720">
    <property type="entry name" value="NAD(P)-binding Rossmann-like Domain"/>
    <property type="match status" value="1"/>
</dbReference>
<dbReference type="Proteomes" id="UP000199440">
    <property type="component" value="Unassembled WGS sequence"/>
</dbReference>
<organism evidence="1 2">
    <name type="scientific">Kriegella aquimaris</name>
    <dbReference type="NCBI Taxonomy" id="192904"/>
    <lineage>
        <taxon>Bacteria</taxon>
        <taxon>Pseudomonadati</taxon>
        <taxon>Bacteroidota</taxon>
        <taxon>Flavobacteriia</taxon>
        <taxon>Flavobacteriales</taxon>
        <taxon>Flavobacteriaceae</taxon>
        <taxon>Kriegella</taxon>
    </lineage>
</organism>
<accession>A0A1G9S7P7</accession>
<dbReference type="RefSeq" id="WP_089890911.1">
    <property type="nucleotide sequence ID" value="NZ_FNGV01000007.1"/>
</dbReference>
<dbReference type="STRING" id="192904.SAMN04488514_107141"/>
<proteinExistence type="predicted"/>
<sequence length="340" mass="37640">MKIQNVHDLEVKLAETTPELIDDLRNVEGDIMILGLGGKMGPSLAKLAINAIQEGGLDKKVIGASRFSNKAMRDELEAYGVQTIAGDLLDENFLQSLPDCKNVIYMAGNKFGTSGNEHFTWAMNAYLPGRVAEKYKDSKIVVFSSGNIYPFMPVESTGANESVAPSPIGEYAQSCLGRERVFEHFAIKNNTPMVIFRLNYAVDLRYGVLCEVAKSVFNKRPIDITTGYVNVIWQGDANSYALRSLRHCTTPPQKLNCTGPEVISIEWLAGKFGELMDKPVEFTGTSAPTALLNDASYSFELFGKPKVKLQEIIEWTAHWVMNGGEDLGKPTHFQQRKGNF</sequence>
<reference evidence="1 2" key="1">
    <citation type="submission" date="2016-10" db="EMBL/GenBank/DDBJ databases">
        <authorList>
            <person name="de Groot N.N."/>
        </authorList>
    </citation>
    <scope>NUCLEOTIDE SEQUENCE [LARGE SCALE GENOMIC DNA]</scope>
    <source>
        <strain evidence="1 2">DSM 19886</strain>
    </source>
</reference>
<dbReference type="EMBL" id="FNGV01000007">
    <property type="protein sequence ID" value="SDM31327.1"/>
    <property type="molecule type" value="Genomic_DNA"/>
</dbReference>
<dbReference type="AlphaFoldDB" id="A0A1G9S7P7"/>
<dbReference type="SUPFAM" id="SSF51735">
    <property type="entry name" value="NAD(P)-binding Rossmann-fold domains"/>
    <property type="match status" value="1"/>
</dbReference>
<keyword evidence="2" id="KW-1185">Reference proteome</keyword>
<evidence type="ECO:0000313" key="1">
    <source>
        <dbReference type="EMBL" id="SDM31327.1"/>
    </source>
</evidence>
<dbReference type="OrthoDB" id="9785845at2"/>
<gene>
    <name evidence="1" type="ORF">SAMN04488514_107141</name>
</gene>